<dbReference type="InterPro" id="IPR039104">
    <property type="entry name" value="6PGL"/>
</dbReference>
<dbReference type="Proteomes" id="UP000006015">
    <property type="component" value="Unassembled WGS sequence"/>
</dbReference>
<dbReference type="CDD" id="cd01400">
    <property type="entry name" value="6PGL"/>
    <property type="match status" value="1"/>
</dbReference>
<evidence type="ECO:0000256" key="7">
    <source>
        <dbReference type="RuleBase" id="RU365095"/>
    </source>
</evidence>
<evidence type="ECO:0000256" key="4">
    <source>
        <dbReference type="ARBA" id="ARBA00010662"/>
    </source>
</evidence>
<comment type="caution">
    <text evidence="9">The sequence shown here is derived from an EMBL/GenBank/DDBJ whole genome shotgun (WGS) entry which is preliminary data.</text>
</comment>
<evidence type="ECO:0000256" key="3">
    <source>
        <dbReference type="ARBA" id="ARBA00004961"/>
    </source>
</evidence>
<accession>A0ABP2IFV5</accession>
<evidence type="ECO:0000256" key="2">
    <source>
        <dbReference type="ARBA" id="ARBA00002681"/>
    </source>
</evidence>
<dbReference type="SUPFAM" id="SSF100950">
    <property type="entry name" value="NagB/RpiA/CoA transferase-like"/>
    <property type="match status" value="1"/>
</dbReference>
<keyword evidence="10" id="KW-1185">Reference proteome</keyword>
<evidence type="ECO:0000313" key="10">
    <source>
        <dbReference type="Proteomes" id="UP000006015"/>
    </source>
</evidence>
<sequence>MVTINRVADLEELISSAALKFIDVVAQAQALNGGVHGDGIARVVLTGGGAGIGLLKELRRLDDAANNQGEDFPALRIDWDRIHIFFGDERNVPVSDPDSNEGQAREALLNHVGIPTRHIHGYDLGAISMSSAAQAYEEELREFAPQGFDLHLLGMGGEGHINSLFPHTEAVREQEDIVVAVHDSPKPPAERLTLTLPAIARSKRVWLLVAGEEKAEAAAHVVAGADAEDWPAAGARGLEETVLFLADNAAGALND</sequence>
<dbReference type="InterPro" id="IPR006148">
    <property type="entry name" value="Glc/Gal-6P_isomerase"/>
</dbReference>
<dbReference type="PANTHER" id="PTHR11054">
    <property type="entry name" value="6-PHOSPHOGLUCONOLACTONASE"/>
    <property type="match status" value="1"/>
</dbReference>
<dbReference type="InterPro" id="IPR005900">
    <property type="entry name" value="6-phosphogluconolactonase_DevB"/>
</dbReference>
<gene>
    <name evidence="7 9" type="primary">pgl</name>
    <name evidence="9" type="ORF">HMPREF0281_00451</name>
</gene>
<dbReference type="Gene3D" id="3.40.50.1360">
    <property type="match status" value="1"/>
</dbReference>
<evidence type="ECO:0000313" key="9">
    <source>
        <dbReference type="EMBL" id="EFG82420.1"/>
    </source>
</evidence>
<protein>
    <recommendedName>
        <fullName evidence="6 7">6-phosphogluconolactonase</fullName>
        <shortName evidence="7">6PGL</shortName>
        <ecNumber evidence="5 7">3.1.1.31</ecNumber>
    </recommendedName>
</protein>
<comment type="pathway">
    <text evidence="3 7">Carbohydrate degradation; pentose phosphate pathway; D-ribulose 5-phosphate from D-glucose 6-phosphate (oxidative stage): step 2/3.</text>
</comment>
<name>A0ABP2IFV5_CORAM</name>
<comment type="similarity">
    <text evidence="4 7">Belongs to the glucosamine/galactosamine-6-phosphate isomerase family. 6-phosphogluconolactonase subfamily.</text>
</comment>
<dbReference type="NCBIfam" id="TIGR01198">
    <property type="entry name" value="pgl"/>
    <property type="match status" value="1"/>
</dbReference>
<dbReference type="GO" id="GO:0017057">
    <property type="term" value="F:6-phosphogluconolactonase activity"/>
    <property type="evidence" value="ECO:0007669"/>
    <property type="project" value="UniProtKB-EC"/>
</dbReference>
<dbReference type="RefSeq" id="WP_003845902.1">
    <property type="nucleotide sequence ID" value="NZ_CP009244.1"/>
</dbReference>
<dbReference type="EC" id="3.1.1.31" evidence="5 7"/>
<comment type="catalytic activity">
    <reaction evidence="1 7">
        <text>6-phospho-D-glucono-1,5-lactone + H2O = 6-phospho-D-gluconate + H(+)</text>
        <dbReference type="Rhea" id="RHEA:12556"/>
        <dbReference type="ChEBI" id="CHEBI:15377"/>
        <dbReference type="ChEBI" id="CHEBI:15378"/>
        <dbReference type="ChEBI" id="CHEBI:57955"/>
        <dbReference type="ChEBI" id="CHEBI:58759"/>
        <dbReference type="EC" id="3.1.1.31"/>
    </reaction>
</comment>
<evidence type="ECO:0000256" key="6">
    <source>
        <dbReference type="ARBA" id="ARBA00020337"/>
    </source>
</evidence>
<evidence type="ECO:0000256" key="5">
    <source>
        <dbReference type="ARBA" id="ARBA00013198"/>
    </source>
</evidence>
<proteinExistence type="inferred from homology"/>
<reference evidence="9 10" key="1">
    <citation type="submission" date="2010-04" db="EMBL/GenBank/DDBJ databases">
        <authorList>
            <person name="Weinstock G."/>
            <person name="Sodergren E."/>
            <person name="Clifton S."/>
            <person name="Fulton L."/>
            <person name="Fulton B."/>
            <person name="Courtney L."/>
            <person name="Fronick C."/>
            <person name="Harrison M."/>
            <person name="Strong C."/>
            <person name="Farmer C."/>
            <person name="Delahaunty K."/>
            <person name="Markovic C."/>
            <person name="Hall O."/>
            <person name="Minx P."/>
            <person name="Tomlinson C."/>
            <person name="Mitreva M."/>
            <person name="Hou S."/>
            <person name="Wollam A."/>
            <person name="Pepin K.H."/>
            <person name="Johnson M."/>
            <person name="Bhonagiri V."/>
            <person name="Zhang X."/>
            <person name="Suruliraj S."/>
            <person name="Warren W."/>
            <person name="Chinwalla A."/>
            <person name="Mardis E.R."/>
            <person name="Wilson R.K."/>
        </authorList>
    </citation>
    <scope>NUCLEOTIDE SEQUENCE [LARGE SCALE GENOMIC DNA]</scope>
    <source>
        <strain evidence="9 10">DSM 20306</strain>
    </source>
</reference>
<keyword evidence="7 9" id="KW-0378">Hydrolase</keyword>
<dbReference type="EMBL" id="ADNS01000002">
    <property type="protein sequence ID" value="EFG82420.1"/>
    <property type="molecule type" value="Genomic_DNA"/>
</dbReference>
<organism evidence="9 10">
    <name type="scientific">Corynebacterium ammoniagenes DSM 20306</name>
    <dbReference type="NCBI Taxonomy" id="649754"/>
    <lineage>
        <taxon>Bacteria</taxon>
        <taxon>Bacillati</taxon>
        <taxon>Actinomycetota</taxon>
        <taxon>Actinomycetes</taxon>
        <taxon>Mycobacteriales</taxon>
        <taxon>Corynebacteriaceae</taxon>
        <taxon>Corynebacterium</taxon>
    </lineage>
</organism>
<dbReference type="InterPro" id="IPR037171">
    <property type="entry name" value="NagB/RpiA_transferase-like"/>
</dbReference>
<feature type="domain" description="Glucosamine/galactosamine-6-phosphate isomerase" evidence="8">
    <location>
        <begin position="9"/>
        <end position="237"/>
    </location>
</feature>
<dbReference type="PANTHER" id="PTHR11054:SF0">
    <property type="entry name" value="6-PHOSPHOGLUCONOLACTONASE"/>
    <property type="match status" value="1"/>
</dbReference>
<evidence type="ECO:0000259" key="8">
    <source>
        <dbReference type="Pfam" id="PF01182"/>
    </source>
</evidence>
<evidence type="ECO:0000256" key="1">
    <source>
        <dbReference type="ARBA" id="ARBA00000832"/>
    </source>
</evidence>
<dbReference type="Pfam" id="PF01182">
    <property type="entry name" value="Glucosamine_iso"/>
    <property type="match status" value="1"/>
</dbReference>
<comment type="function">
    <text evidence="2 7">Hydrolysis of 6-phosphogluconolactone to 6-phosphogluconate.</text>
</comment>